<evidence type="ECO:0000313" key="1">
    <source>
        <dbReference type="EMBL" id="TBU51496.1"/>
    </source>
</evidence>
<evidence type="ECO:0000313" key="2">
    <source>
        <dbReference type="Proteomes" id="UP000292082"/>
    </source>
</evidence>
<keyword evidence="2" id="KW-1185">Reference proteome</keyword>
<organism evidence="1 2">
    <name type="scientific">Dichomitus squalens</name>
    <dbReference type="NCBI Taxonomy" id="114155"/>
    <lineage>
        <taxon>Eukaryota</taxon>
        <taxon>Fungi</taxon>
        <taxon>Dikarya</taxon>
        <taxon>Basidiomycota</taxon>
        <taxon>Agaricomycotina</taxon>
        <taxon>Agaricomycetes</taxon>
        <taxon>Polyporales</taxon>
        <taxon>Polyporaceae</taxon>
        <taxon>Dichomitus</taxon>
    </lineage>
</organism>
<dbReference type="AlphaFoldDB" id="A0A4Q9PGC3"/>
<dbReference type="Proteomes" id="UP000292082">
    <property type="component" value="Unassembled WGS sequence"/>
</dbReference>
<proteinExistence type="predicted"/>
<dbReference type="EMBL" id="ML145315">
    <property type="protein sequence ID" value="TBU51496.1"/>
    <property type="molecule type" value="Genomic_DNA"/>
</dbReference>
<sequence>MPQAQNASVNTDASDNSIYNAVLIKRDESCRHACHLTCSALKAMPALRSKLMIGVFSLFKVGE</sequence>
<reference evidence="1 2" key="1">
    <citation type="submission" date="2019-01" db="EMBL/GenBank/DDBJ databases">
        <title>Draft genome sequences of three monokaryotic isolates of the white-rot basidiomycete fungus Dichomitus squalens.</title>
        <authorList>
            <consortium name="DOE Joint Genome Institute"/>
            <person name="Lopez S.C."/>
            <person name="Andreopoulos B."/>
            <person name="Pangilinan J."/>
            <person name="Lipzen A."/>
            <person name="Riley R."/>
            <person name="Ahrendt S."/>
            <person name="Ng V."/>
            <person name="Barry K."/>
            <person name="Daum C."/>
            <person name="Grigoriev I.V."/>
            <person name="Hilden K.S."/>
            <person name="Makela M.R."/>
            <person name="de Vries R.P."/>
        </authorList>
    </citation>
    <scope>NUCLEOTIDE SEQUENCE [LARGE SCALE GENOMIC DNA]</scope>
    <source>
        <strain evidence="1 2">CBS 464.89</strain>
    </source>
</reference>
<accession>A0A4Q9PGC3</accession>
<protein>
    <submittedName>
        <fullName evidence="1">Uncharacterized protein</fullName>
    </submittedName>
</protein>
<name>A0A4Q9PGC3_9APHY</name>
<gene>
    <name evidence="1" type="ORF">BD310DRAFT_343878</name>
</gene>